<dbReference type="OMA" id="IDPHPLA"/>
<evidence type="ECO:0000259" key="7">
    <source>
        <dbReference type="PROSITE" id="PS51999"/>
    </source>
</evidence>
<evidence type="ECO:0000256" key="1">
    <source>
        <dbReference type="ARBA" id="ARBA00022723"/>
    </source>
</evidence>
<dbReference type="PROSITE" id="PS51471">
    <property type="entry name" value="FE2OG_OXY"/>
    <property type="match status" value="1"/>
</dbReference>
<sequence length="427" mass="47409">MQSTLSFAADGRLLLKRKRPPADADNEGDEARKSVRPQPQQPAAVEADSSIAQGDLVDLTDQPSSDDDTGDRPAAAAAAAAVNRERPAAGSVSLMSRLRAAGSSSSADITVTVSPQDGSKERKAAAAATKRTIRASELPSVAPATLMQNVFSKQECDSLLRVLMGESTRWQQSSWWVFKKKHTTPRLSAYYLLNQDSHSSAAAEDAPHTQEHAPTDIEGLRNALPPLADLQPLRQKIEDLVHGHRSTHPHLYGRLPVDRTPDGQKEWHASYVLCNLYRDGQDCVGAHSDHLTSLGPRPLIVSLSFGATRRFRLVSRTEPKTTVTMMLKHGDVLFMWPPAQEDWTHEVPRMQSLAPHPTSRSQRISLTFRSHRHECFQQAPLCHCGNKSIMKATHQGKNRGRYFYSCSPIGEKKPCGFFQWTEWRFDQ</sequence>
<evidence type="ECO:0000256" key="3">
    <source>
        <dbReference type="ARBA" id="ARBA00022833"/>
    </source>
</evidence>
<dbReference type="InterPro" id="IPR037151">
    <property type="entry name" value="AlkB-like_sf"/>
</dbReference>
<dbReference type="OrthoDB" id="410694at2759"/>
<dbReference type="GO" id="GO:0006307">
    <property type="term" value="P:DNA alkylation repair"/>
    <property type="evidence" value="ECO:0007669"/>
    <property type="project" value="InterPro"/>
</dbReference>
<protein>
    <submittedName>
        <fullName evidence="8">Uncharacterized protein</fullName>
    </submittedName>
</protein>
<evidence type="ECO:0000259" key="6">
    <source>
        <dbReference type="PROSITE" id="PS51471"/>
    </source>
</evidence>
<dbReference type="GO" id="GO:0051213">
    <property type="term" value="F:dioxygenase activity"/>
    <property type="evidence" value="ECO:0007669"/>
    <property type="project" value="InterPro"/>
</dbReference>
<organism evidence="8 9">
    <name type="scientific">Vitrella brassicaformis (strain CCMP3155)</name>
    <dbReference type="NCBI Taxonomy" id="1169540"/>
    <lineage>
        <taxon>Eukaryota</taxon>
        <taxon>Sar</taxon>
        <taxon>Alveolata</taxon>
        <taxon>Colpodellida</taxon>
        <taxon>Vitrellaceae</taxon>
        <taxon>Vitrella</taxon>
    </lineage>
</organism>
<gene>
    <name evidence="8" type="ORF">Vbra_5456</name>
</gene>
<evidence type="ECO:0000313" key="9">
    <source>
        <dbReference type="Proteomes" id="UP000041254"/>
    </source>
</evidence>
<dbReference type="VEuPathDB" id="CryptoDB:Vbra_5456"/>
<name>A0A0G4EXR7_VITBC</name>
<proteinExistence type="predicted"/>
<dbReference type="Gene3D" id="2.60.120.590">
    <property type="entry name" value="Alpha-ketoglutarate-dependent dioxygenase AlkB-like"/>
    <property type="match status" value="1"/>
</dbReference>
<dbReference type="Pfam" id="PF06839">
    <property type="entry name" value="Zn_ribbon_GRF"/>
    <property type="match status" value="1"/>
</dbReference>
<dbReference type="InterPro" id="IPR010666">
    <property type="entry name" value="Znf_GRF"/>
</dbReference>
<dbReference type="STRING" id="1169540.A0A0G4EXR7"/>
<dbReference type="InParanoid" id="A0A0G4EXR7"/>
<dbReference type="PANTHER" id="PTHR31212:SF4">
    <property type="entry name" value="ALPHA-KETOGLUTARATE-DEPENDENT DIOXYGENASE ALKB HOMOLOG 3"/>
    <property type="match status" value="1"/>
</dbReference>
<dbReference type="InterPro" id="IPR005123">
    <property type="entry name" value="Oxoglu/Fe-dep_dioxygenase_dom"/>
</dbReference>
<dbReference type="AlphaFoldDB" id="A0A0G4EXR7"/>
<keyword evidence="2 4" id="KW-0863">Zinc-finger</keyword>
<dbReference type="InterPro" id="IPR032854">
    <property type="entry name" value="ALKBH3"/>
</dbReference>
<feature type="domain" description="Fe2OG dioxygenase" evidence="6">
    <location>
        <begin position="268"/>
        <end position="372"/>
    </location>
</feature>
<evidence type="ECO:0000313" key="8">
    <source>
        <dbReference type="EMBL" id="CEM03511.1"/>
    </source>
</evidence>
<keyword evidence="3" id="KW-0862">Zinc</keyword>
<keyword evidence="9" id="KW-1185">Reference proteome</keyword>
<accession>A0A0G4EXR7</accession>
<reference evidence="8 9" key="1">
    <citation type="submission" date="2014-11" db="EMBL/GenBank/DDBJ databases">
        <authorList>
            <person name="Zhu J."/>
            <person name="Qi W."/>
            <person name="Song R."/>
        </authorList>
    </citation>
    <scope>NUCLEOTIDE SEQUENCE [LARGE SCALE GENOMIC DNA]</scope>
</reference>
<evidence type="ECO:0000256" key="5">
    <source>
        <dbReference type="SAM" id="MobiDB-lite"/>
    </source>
</evidence>
<dbReference type="SUPFAM" id="SSF51197">
    <property type="entry name" value="Clavaminate synthase-like"/>
    <property type="match status" value="1"/>
</dbReference>
<dbReference type="Proteomes" id="UP000041254">
    <property type="component" value="Unassembled WGS sequence"/>
</dbReference>
<evidence type="ECO:0000256" key="4">
    <source>
        <dbReference type="PROSITE-ProRule" id="PRU01343"/>
    </source>
</evidence>
<dbReference type="PANTHER" id="PTHR31212">
    <property type="entry name" value="ALPHA-KETOGLUTARATE-DEPENDENT DIOXYGENASE ALKB HOMOLOG 3"/>
    <property type="match status" value="1"/>
</dbReference>
<dbReference type="Pfam" id="PF13532">
    <property type="entry name" value="2OG-FeII_Oxy_2"/>
    <property type="match status" value="1"/>
</dbReference>
<feature type="domain" description="GRF-type" evidence="7">
    <location>
        <begin position="382"/>
        <end position="424"/>
    </location>
</feature>
<dbReference type="PROSITE" id="PS51999">
    <property type="entry name" value="ZF_GRF"/>
    <property type="match status" value="1"/>
</dbReference>
<evidence type="ECO:0000256" key="2">
    <source>
        <dbReference type="ARBA" id="ARBA00022771"/>
    </source>
</evidence>
<dbReference type="GO" id="GO:0008270">
    <property type="term" value="F:zinc ion binding"/>
    <property type="evidence" value="ECO:0007669"/>
    <property type="project" value="UniProtKB-KW"/>
</dbReference>
<dbReference type="InterPro" id="IPR027450">
    <property type="entry name" value="AlkB-like"/>
</dbReference>
<feature type="region of interest" description="Disordered" evidence="5">
    <location>
        <begin position="1"/>
        <end position="91"/>
    </location>
</feature>
<dbReference type="EMBL" id="CDMY01000343">
    <property type="protein sequence ID" value="CEM03511.1"/>
    <property type="molecule type" value="Genomic_DNA"/>
</dbReference>
<keyword evidence="1" id="KW-0479">Metal-binding</keyword>